<dbReference type="PATRIC" id="fig|1122219.3.peg.3328"/>
<dbReference type="AlphaFoldDB" id="A0A0J6WY27"/>
<accession>A0A0J6WY27</accession>
<dbReference type="GO" id="GO:0006633">
    <property type="term" value="P:fatty acid biosynthetic process"/>
    <property type="evidence" value="ECO:0007669"/>
    <property type="project" value="TreeGrafter"/>
</dbReference>
<name>A0A0J6WY27_9FIRM</name>
<dbReference type="PANTHER" id="PTHR43437">
    <property type="entry name" value="HYDROXYACYL-THIOESTER DEHYDRATASE TYPE 2, MITOCHONDRIAL-RELATED"/>
    <property type="match status" value="1"/>
</dbReference>
<gene>
    <name evidence="2" type="ORF">AB840_04460</name>
</gene>
<dbReference type="EMBL" id="LEKT01000009">
    <property type="protein sequence ID" value="KMO87138.1"/>
    <property type="molecule type" value="Genomic_DNA"/>
</dbReference>
<dbReference type="InParanoid" id="A0A0J6WY27"/>
<dbReference type="InterPro" id="IPR029069">
    <property type="entry name" value="HotDog_dom_sf"/>
</dbReference>
<dbReference type="GO" id="GO:0019171">
    <property type="term" value="F:(3R)-hydroxyacyl-[acyl-carrier-protein] dehydratase activity"/>
    <property type="evidence" value="ECO:0007669"/>
    <property type="project" value="TreeGrafter"/>
</dbReference>
<dbReference type="PANTHER" id="PTHR43437:SF3">
    <property type="entry name" value="HYDROXYACYL-THIOESTER DEHYDRATASE TYPE 2, MITOCHONDRIAL"/>
    <property type="match status" value="1"/>
</dbReference>
<comment type="caution">
    <text evidence="2">The sequence shown here is derived from an EMBL/GenBank/DDBJ whole genome shotgun (WGS) entry which is preliminary data.</text>
</comment>
<feature type="domain" description="MaoC-like" evidence="1">
    <location>
        <begin position="17"/>
        <end position="119"/>
    </location>
</feature>
<dbReference type="RefSeq" id="WP_048513636.1">
    <property type="nucleotide sequence ID" value="NZ_FUXD01000004.1"/>
</dbReference>
<dbReference type="CDD" id="cd03449">
    <property type="entry name" value="R_hydratase"/>
    <property type="match status" value="1"/>
</dbReference>
<dbReference type="Gene3D" id="3.10.129.10">
    <property type="entry name" value="Hotdog Thioesterase"/>
    <property type="match status" value="1"/>
</dbReference>
<dbReference type="Proteomes" id="UP000036503">
    <property type="component" value="Unassembled WGS sequence"/>
</dbReference>
<organism evidence="2 3">
    <name type="scientific">Megasphaera cerevisiae DSM 20462</name>
    <dbReference type="NCBI Taxonomy" id="1122219"/>
    <lineage>
        <taxon>Bacteria</taxon>
        <taxon>Bacillati</taxon>
        <taxon>Bacillota</taxon>
        <taxon>Negativicutes</taxon>
        <taxon>Veillonellales</taxon>
        <taxon>Veillonellaceae</taxon>
        <taxon>Megasphaera</taxon>
    </lineage>
</organism>
<evidence type="ECO:0000313" key="3">
    <source>
        <dbReference type="Proteomes" id="UP000036503"/>
    </source>
</evidence>
<sequence length="138" mass="15165">MSDILTYDEMNIGDKTSFGKTISESDVYMFAGITGDFNPLHINKVEAEKTLFKSRIAHGMLSAGIISTTMTQAIHGGTSIYCSQELLFKAPVRIGDTITCTAELIEKIPEKRRLIYKTTVVNQDGVVVTDGKAVMLKK</sequence>
<keyword evidence="3" id="KW-1185">Reference proteome</keyword>
<evidence type="ECO:0000259" key="1">
    <source>
        <dbReference type="Pfam" id="PF01575"/>
    </source>
</evidence>
<dbReference type="InterPro" id="IPR002539">
    <property type="entry name" value="MaoC-like_dom"/>
</dbReference>
<dbReference type="SUPFAM" id="SSF54637">
    <property type="entry name" value="Thioesterase/thiol ester dehydrase-isomerase"/>
    <property type="match status" value="1"/>
</dbReference>
<dbReference type="InterPro" id="IPR050965">
    <property type="entry name" value="UPF0336/Enoyl-CoA_hydratase"/>
</dbReference>
<proteinExistence type="predicted"/>
<dbReference type="Pfam" id="PF01575">
    <property type="entry name" value="MaoC_dehydratas"/>
    <property type="match status" value="1"/>
</dbReference>
<dbReference type="OrthoDB" id="9801625at2"/>
<evidence type="ECO:0000313" key="2">
    <source>
        <dbReference type="EMBL" id="KMO87138.1"/>
    </source>
</evidence>
<protein>
    <submittedName>
        <fullName evidence="2">Enoyl-CoA hydratase</fullName>
    </submittedName>
</protein>
<reference evidence="2 3" key="1">
    <citation type="submission" date="2015-06" db="EMBL/GenBank/DDBJ databases">
        <title>Draft genome sequence of beer spoilage bacterium Megasphaera cerevisiae type strain 20462.</title>
        <authorList>
            <person name="Kutumbaka K."/>
            <person name="Pasmowitz J."/>
            <person name="Mategko J."/>
            <person name="Reyes D."/>
            <person name="Friedrich A."/>
            <person name="Han S."/>
            <person name="Martens-Habbena W."/>
            <person name="Neal-McKinney J."/>
            <person name="Janagama H.K."/>
            <person name="Nadala C."/>
            <person name="Samadpour M."/>
        </authorList>
    </citation>
    <scope>NUCLEOTIDE SEQUENCE [LARGE SCALE GENOMIC DNA]</scope>
    <source>
        <strain evidence="2 3">DSM 20462</strain>
    </source>
</reference>
<dbReference type="STRING" id="39029.BSR42_04755"/>